<accession>A0A238L1H4</accession>
<keyword evidence="1" id="KW-0808">Transferase</keyword>
<reference evidence="1 2" key="1">
    <citation type="submission" date="2017-05" db="EMBL/GenBank/DDBJ databases">
        <authorList>
            <person name="Song R."/>
            <person name="Chenine A.L."/>
            <person name="Ruprecht R.M."/>
        </authorList>
    </citation>
    <scope>NUCLEOTIDE SEQUENCE [LARGE SCALE GENOMIC DNA]</scope>
    <source>
        <strain evidence="1 2">CECT 8898</strain>
    </source>
</reference>
<dbReference type="EC" id="2.4.1.7" evidence="1"/>
<protein>
    <submittedName>
        <fullName evidence="1">Sucrose phosphorylase</fullName>
        <ecNumber evidence="1">2.4.1.7</ecNumber>
    </submittedName>
</protein>
<dbReference type="InterPro" id="IPR045857">
    <property type="entry name" value="O16G_dom_2"/>
</dbReference>
<dbReference type="Gene3D" id="3.20.20.80">
    <property type="entry name" value="Glycosidases"/>
    <property type="match status" value="1"/>
</dbReference>
<dbReference type="EMBL" id="FXYF01000014">
    <property type="protein sequence ID" value="SMX48671.1"/>
    <property type="molecule type" value="Genomic_DNA"/>
</dbReference>
<evidence type="ECO:0000313" key="2">
    <source>
        <dbReference type="Proteomes" id="UP000207598"/>
    </source>
</evidence>
<dbReference type="InterPro" id="IPR017853">
    <property type="entry name" value="GH"/>
</dbReference>
<proteinExistence type="predicted"/>
<dbReference type="AlphaFoldDB" id="A0A238L1H4"/>
<name>A0A238L1H4_9RHOB</name>
<gene>
    <name evidence="1" type="primary">gtfA</name>
    <name evidence="1" type="ORF">MAA8898_04034</name>
</gene>
<dbReference type="Proteomes" id="UP000207598">
    <property type="component" value="Unassembled WGS sequence"/>
</dbReference>
<evidence type="ECO:0000313" key="1">
    <source>
        <dbReference type="EMBL" id="SMX48671.1"/>
    </source>
</evidence>
<dbReference type="GO" id="GO:0009018">
    <property type="term" value="F:sucrose phosphorylase activity"/>
    <property type="evidence" value="ECO:0007669"/>
    <property type="project" value="UniProtKB-EC"/>
</dbReference>
<keyword evidence="1" id="KW-0328">Glycosyltransferase</keyword>
<keyword evidence="2" id="KW-1185">Reference proteome</keyword>
<dbReference type="SUPFAM" id="SSF51445">
    <property type="entry name" value="(Trans)glycosidases"/>
    <property type="match status" value="1"/>
</dbReference>
<sequence>MTGYRKVTPSFGDWPDIRRIGGDWHLMSDLVLSHVSSRGTWFTASRPGQEPCDRFHSEASPEDDLPMVVRRRATPRLQEVATAMGTRHVCCTFSHDQVDLDFRNPEVLLEIIRIIRLTDPNAPKV</sequence>
<organism evidence="1 2">
    <name type="scientific">Maliponia aquimaris</name>
    <dbReference type="NCBI Taxonomy" id="1673631"/>
    <lineage>
        <taxon>Bacteria</taxon>
        <taxon>Pseudomonadati</taxon>
        <taxon>Pseudomonadota</taxon>
        <taxon>Alphaproteobacteria</taxon>
        <taxon>Rhodobacterales</taxon>
        <taxon>Paracoccaceae</taxon>
        <taxon>Maliponia</taxon>
    </lineage>
</organism>
<dbReference type="Gene3D" id="3.90.400.10">
    <property type="entry name" value="Oligo-1,6-glucosidase, Domain 2"/>
    <property type="match status" value="1"/>
</dbReference>